<dbReference type="Proteomes" id="UP001610446">
    <property type="component" value="Unassembled WGS sequence"/>
</dbReference>
<dbReference type="PROSITE" id="PS00086">
    <property type="entry name" value="CYTOCHROME_P450"/>
    <property type="match status" value="1"/>
</dbReference>
<dbReference type="InterPro" id="IPR036396">
    <property type="entry name" value="Cyt_P450_sf"/>
</dbReference>
<evidence type="ECO:0000256" key="6">
    <source>
        <dbReference type="RuleBase" id="RU000461"/>
    </source>
</evidence>
<dbReference type="Pfam" id="PF00067">
    <property type="entry name" value="p450"/>
    <property type="match status" value="1"/>
</dbReference>
<accession>A0ABR4KCZ4</accession>
<keyword evidence="6" id="KW-0349">Heme</keyword>
<evidence type="ECO:0000313" key="7">
    <source>
        <dbReference type="EMBL" id="KAL2850150.1"/>
    </source>
</evidence>
<gene>
    <name evidence="7" type="ORF">BJY01DRAFT_261810</name>
</gene>
<keyword evidence="3 6" id="KW-0479">Metal-binding</keyword>
<keyword evidence="8" id="KW-1185">Reference proteome</keyword>
<dbReference type="EMBL" id="JBFXLU010000039">
    <property type="protein sequence ID" value="KAL2850150.1"/>
    <property type="molecule type" value="Genomic_DNA"/>
</dbReference>
<dbReference type="PRINTS" id="PR00385">
    <property type="entry name" value="P450"/>
</dbReference>
<dbReference type="InterPro" id="IPR001128">
    <property type="entry name" value="Cyt_P450"/>
</dbReference>
<evidence type="ECO:0000256" key="5">
    <source>
        <dbReference type="ARBA" id="ARBA00023004"/>
    </source>
</evidence>
<evidence type="ECO:0000256" key="3">
    <source>
        <dbReference type="ARBA" id="ARBA00022723"/>
    </source>
</evidence>
<dbReference type="InterPro" id="IPR050121">
    <property type="entry name" value="Cytochrome_P450_monoxygenase"/>
</dbReference>
<dbReference type="PANTHER" id="PTHR24305:SF166">
    <property type="entry name" value="CYTOCHROME P450 12A4, MITOCHONDRIAL-RELATED"/>
    <property type="match status" value="1"/>
</dbReference>
<dbReference type="SUPFAM" id="SSF48264">
    <property type="entry name" value="Cytochrome P450"/>
    <property type="match status" value="1"/>
</dbReference>
<proteinExistence type="inferred from homology"/>
<dbReference type="InterPro" id="IPR017972">
    <property type="entry name" value="Cyt_P450_CS"/>
</dbReference>
<dbReference type="InterPro" id="IPR002401">
    <property type="entry name" value="Cyt_P450_E_grp-I"/>
</dbReference>
<evidence type="ECO:0000256" key="4">
    <source>
        <dbReference type="ARBA" id="ARBA00023002"/>
    </source>
</evidence>
<comment type="cofactor">
    <cofactor evidence="1">
        <name>heme</name>
        <dbReference type="ChEBI" id="CHEBI:30413"/>
    </cofactor>
</comment>
<keyword evidence="5 6" id="KW-0408">Iron</keyword>
<evidence type="ECO:0000256" key="2">
    <source>
        <dbReference type="ARBA" id="ARBA00010617"/>
    </source>
</evidence>
<organism evidence="7 8">
    <name type="scientific">Aspergillus pseudoustus</name>
    <dbReference type="NCBI Taxonomy" id="1810923"/>
    <lineage>
        <taxon>Eukaryota</taxon>
        <taxon>Fungi</taxon>
        <taxon>Dikarya</taxon>
        <taxon>Ascomycota</taxon>
        <taxon>Pezizomycotina</taxon>
        <taxon>Eurotiomycetes</taxon>
        <taxon>Eurotiomycetidae</taxon>
        <taxon>Eurotiales</taxon>
        <taxon>Aspergillaceae</taxon>
        <taxon>Aspergillus</taxon>
        <taxon>Aspergillus subgen. Nidulantes</taxon>
    </lineage>
</organism>
<keyword evidence="4 6" id="KW-0560">Oxidoreductase</keyword>
<dbReference type="PRINTS" id="PR00463">
    <property type="entry name" value="EP450I"/>
</dbReference>
<evidence type="ECO:0000256" key="1">
    <source>
        <dbReference type="ARBA" id="ARBA00001971"/>
    </source>
</evidence>
<name>A0ABR4KCZ4_9EURO</name>
<reference evidence="7 8" key="1">
    <citation type="submission" date="2024-07" db="EMBL/GenBank/DDBJ databases">
        <title>Section-level genome sequencing and comparative genomics of Aspergillus sections Usti and Cavernicolus.</title>
        <authorList>
            <consortium name="Lawrence Berkeley National Laboratory"/>
            <person name="Nybo J.L."/>
            <person name="Vesth T.C."/>
            <person name="Theobald S."/>
            <person name="Frisvad J.C."/>
            <person name="Larsen T.O."/>
            <person name="Kjaerboelling I."/>
            <person name="Rothschild-Mancinelli K."/>
            <person name="Lyhne E.K."/>
            <person name="Kogle M.E."/>
            <person name="Barry K."/>
            <person name="Clum A."/>
            <person name="Na H."/>
            <person name="Ledsgaard L."/>
            <person name="Lin J."/>
            <person name="Lipzen A."/>
            <person name="Kuo A."/>
            <person name="Riley R."/>
            <person name="Mondo S."/>
            <person name="Labutti K."/>
            <person name="Haridas S."/>
            <person name="Pangalinan J."/>
            <person name="Salamov A.A."/>
            <person name="Simmons B.A."/>
            <person name="Magnuson J.K."/>
            <person name="Chen J."/>
            <person name="Drula E."/>
            <person name="Henrissat B."/>
            <person name="Wiebenga A."/>
            <person name="Lubbers R.J."/>
            <person name="Gomes A.C."/>
            <person name="Makela M.R."/>
            <person name="Stajich J."/>
            <person name="Grigoriev I.V."/>
            <person name="Mortensen U.H."/>
            <person name="De Vries R.P."/>
            <person name="Baker S.E."/>
            <person name="Andersen M.R."/>
        </authorList>
    </citation>
    <scope>NUCLEOTIDE SEQUENCE [LARGE SCALE GENOMIC DNA]</scope>
    <source>
        <strain evidence="7 8">CBS 123904</strain>
    </source>
</reference>
<comment type="similarity">
    <text evidence="2 6">Belongs to the cytochrome P450 family.</text>
</comment>
<protein>
    <submittedName>
        <fullName evidence="7">Cytochrome P450</fullName>
    </submittedName>
</protein>
<dbReference type="Gene3D" id="1.10.630.10">
    <property type="entry name" value="Cytochrome P450"/>
    <property type="match status" value="1"/>
</dbReference>
<keyword evidence="6" id="KW-0503">Monooxygenase</keyword>
<dbReference type="PANTHER" id="PTHR24305">
    <property type="entry name" value="CYTOCHROME P450"/>
    <property type="match status" value="1"/>
</dbReference>
<evidence type="ECO:0000313" key="8">
    <source>
        <dbReference type="Proteomes" id="UP001610446"/>
    </source>
</evidence>
<sequence>MAIINYFSTLIPPLPYALPPAVAKHPGPFLACASSLWGFYLNLQGRRAHEIVKAHQRYGRVVRVAPNLLSFSNPQAVREIYMNPNFTKSSRFYIAKHIFNEDMLLTFRDPHRHRQRRKLLSRGFSQAALVEFEPQIADKINLLLRHWGRLAQENNPIDVYPWAHMLGFDIIYHLMFGIDPQSVKTGKESKVMPWLRAWRPTFNYKEMVPPLGQYGPYIPGRVGSYFRLVQKWKNYAMDIVRDCRETGTKTPFLSRVLGGVDESLGRPLTDSELAEECMGGMFGGSGTTANTFVYALWGIIRDASIVNRLREELDEAFPDPDIVPDSVTCAQLPFLNAVLSETLRRYPTITGLLPREAQEDVIVDGICIPKGANVATGNLTVHLDETSFPDPLTFNPDRWLASDAPRDALVPFSVGARKCIGMNLAELELRVWLAAFFKRFDARLDKSMTENDMDIYDSFSASPRGGRLLVWLEKRRR</sequence>
<comment type="caution">
    <text evidence="7">The sequence shown here is derived from an EMBL/GenBank/DDBJ whole genome shotgun (WGS) entry which is preliminary data.</text>
</comment>